<dbReference type="RefSeq" id="WP_092473098.1">
    <property type="nucleotide sequence ID" value="NZ_FOOX01000015.1"/>
</dbReference>
<dbReference type="OrthoDB" id="2023214at2"/>
<proteinExistence type="predicted"/>
<keyword evidence="4" id="KW-1185">Reference proteome</keyword>
<dbReference type="Proteomes" id="UP000199337">
    <property type="component" value="Unassembled WGS sequence"/>
</dbReference>
<dbReference type="InterPro" id="IPR036582">
    <property type="entry name" value="Mao_N_sf"/>
</dbReference>
<dbReference type="SUPFAM" id="SSF55383">
    <property type="entry name" value="Copper amine oxidase, domain N"/>
    <property type="match status" value="1"/>
</dbReference>
<dbReference type="InterPro" id="IPR012854">
    <property type="entry name" value="Cu_amine_oxidase-like_N"/>
</dbReference>
<protein>
    <submittedName>
        <fullName evidence="3">Copper amine oxidase N-terminal domain-containing protein</fullName>
    </submittedName>
</protein>
<keyword evidence="1" id="KW-0732">Signal</keyword>
<accession>A0A1I2WZ28</accession>
<dbReference type="Pfam" id="PF07833">
    <property type="entry name" value="Cu_amine_oxidN1"/>
    <property type="match status" value="1"/>
</dbReference>
<feature type="chain" id="PRO_5011778888" evidence="1">
    <location>
        <begin position="31"/>
        <end position="859"/>
    </location>
</feature>
<evidence type="ECO:0000256" key="1">
    <source>
        <dbReference type="SAM" id="SignalP"/>
    </source>
</evidence>
<evidence type="ECO:0000313" key="3">
    <source>
        <dbReference type="EMBL" id="SFH06543.1"/>
    </source>
</evidence>
<dbReference type="EMBL" id="FOOX01000015">
    <property type="protein sequence ID" value="SFH06543.1"/>
    <property type="molecule type" value="Genomic_DNA"/>
</dbReference>
<organism evidence="3 4">
    <name type="scientific">Desulfotruncus arcticus DSM 17038</name>
    <dbReference type="NCBI Taxonomy" id="1121424"/>
    <lineage>
        <taxon>Bacteria</taxon>
        <taxon>Bacillati</taxon>
        <taxon>Bacillota</taxon>
        <taxon>Clostridia</taxon>
        <taxon>Eubacteriales</taxon>
        <taxon>Desulfallaceae</taxon>
        <taxon>Desulfotruncus</taxon>
    </lineage>
</organism>
<dbReference type="AlphaFoldDB" id="A0A1I2WZ28"/>
<dbReference type="Gene3D" id="3.30.457.10">
    <property type="entry name" value="Copper amine oxidase-like, N-terminal domain"/>
    <property type="match status" value="1"/>
</dbReference>
<gene>
    <name evidence="3" type="ORF">SAMN05660649_03704</name>
</gene>
<dbReference type="STRING" id="341036.SAMN05660649_03704"/>
<evidence type="ECO:0000259" key="2">
    <source>
        <dbReference type="Pfam" id="PF07833"/>
    </source>
</evidence>
<sequence length="859" mass="91191">MLKVRSKRFSLLMALVFAFTMVFPWGAAFAADYDSNVPVVDDDKIQDLETVTVQLDPGEVSEGARLTMRLPSDFEFVDKDGNAMTQADWSKTSVAGGVYQYGTNGTDGIKNIISVPENYRGDTNALWGAGMLEIKKLADNEIQLTVAGTPDPGADGYFSFKLGAVYVDEGFDGDIEMTLDGTGGFDDGTLTVGRVTGGEVDIDVIDAPNFGDDTSADDPVVIRFKEDRAGGLADGEDESIKLVLPDGFEWANVSAKAVESPLSKAEGYVADAEDLIGDVVDNDIFTAIKNSDDEAEFDTAKSDALTELSNEYTAAGALGTLSGDRAQTALEKAYDAVDDVEYSDIQTKATTYGVESIWGENPFENGAELYVDGDELIIDTSSFDGTNEDSCFEIRVGIKVEDETDAETGDVIAKVKGETTCTQSEIVVGTYGDYDVTMETGDVPTIYAGQLEQIIADVKVNESVAGSMTEGRSLLLTLPAGAKWGQDADMDEDDDNKASLEYVGLVGDDGRTAKWRVNGESSNDAGELKLGDMEVMVEPGFEGDLVAEVGGTMPVDVDEITLAKVVPAVKVSAEKVDGLIIGRDAQDVGDITITEAADGLIKDGEDLVIDLPRGVAFTGEPEVTVTEGDLEIDDVSIKDDDSDEDNLLVIGINDASAEASTIVISGIQYSLDRTVAEGDIKVSVKGSAVNEVNDEDAVKDEIPTEEWDARDIDEDGDDEGLVFPQKEDAAVVVNASVGTPAPTDQKLTTTITLGDNGSYISDGRIMVQLRDAATALGVEPQNIFWDNATKSATFVKGERVVQITVGDPQVKLNGTALPTDKGAEIKDGRTFVSLSAAGVALNAVTAWDNDTKTATLTVK</sequence>
<reference evidence="4" key="1">
    <citation type="submission" date="2016-10" db="EMBL/GenBank/DDBJ databases">
        <authorList>
            <person name="Varghese N."/>
            <person name="Submissions S."/>
        </authorList>
    </citation>
    <scope>NUCLEOTIDE SEQUENCE [LARGE SCALE GENOMIC DNA]</scope>
    <source>
        <strain evidence="4">DSM 17038</strain>
    </source>
</reference>
<evidence type="ECO:0000313" key="4">
    <source>
        <dbReference type="Proteomes" id="UP000199337"/>
    </source>
</evidence>
<name>A0A1I2WZ28_9FIRM</name>
<feature type="signal peptide" evidence="1">
    <location>
        <begin position="1"/>
        <end position="30"/>
    </location>
</feature>
<feature type="domain" description="Copper amine oxidase-like N-terminal" evidence="2">
    <location>
        <begin position="755"/>
        <end position="855"/>
    </location>
</feature>